<evidence type="ECO:0000256" key="2">
    <source>
        <dbReference type="ARBA" id="ARBA00001946"/>
    </source>
</evidence>
<dbReference type="Proteomes" id="UP000183209">
    <property type="component" value="Unassembled WGS sequence"/>
</dbReference>
<dbReference type="Gene3D" id="3.90.79.10">
    <property type="entry name" value="Nucleoside Triphosphate Pyrophosphohydrolase"/>
    <property type="match status" value="1"/>
</dbReference>
<dbReference type="GO" id="GO:0046872">
    <property type="term" value="F:metal ion binding"/>
    <property type="evidence" value="ECO:0007669"/>
    <property type="project" value="UniProtKB-KW"/>
</dbReference>
<keyword evidence="5" id="KW-0460">Magnesium</keyword>
<dbReference type="Pfam" id="PF00293">
    <property type="entry name" value="NUDIX"/>
    <property type="match status" value="1"/>
</dbReference>
<gene>
    <name evidence="8" type="ORF">SAMN04487906_2913</name>
</gene>
<dbReference type="EMBL" id="FPAG01000008">
    <property type="protein sequence ID" value="SFT09478.1"/>
    <property type="molecule type" value="Genomic_DNA"/>
</dbReference>
<keyword evidence="4" id="KW-0378">Hydrolase</keyword>
<reference evidence="8 9" key="1">
    <citation type="submission" date="2016-10" db="EMBL/GenBank/DDBJ databases">
        <authorList>
            <person name="de Groot N.N."/>
        </authorList>
    </citation>
    <scope>NUCLEOTIDE SEQUENCE [LARGE SCALE GENOMIC DNA]</scope>
    <source>
        <strain evidence="8 9">CGMCC 1.6114</strain>
    </source>
</reference>
<dbReference type="InterPro" id="IPR015797">
    <property type="entry name" value="NUDIX_hydrolase-like_dom_sf"/>
</dbReference>
<dbReference type="RefSeq" id="WP_038262128.1">
    <property type="nucleotide sequence ID" value="NZ_FPAG01000008.1"/>
</dbReference>
<evidence type="ECO:0000256" key="6">
    <source>
        <dbReference type="ARBA" id="ARBA00023211"/>
    </source>
</evidence>
<organism evidence="8 9">
    <name type="scientific">Zhouia amylolytica</name>
    <dbReference type="NCBI Taxonomy" id="376730"/>
    <lineage>
        <taxon>Bacteria</taxon>
        <taxon>Pseudomonadati</taxon>
        <taxon>Bacteroidota</taxon>
        <taxon>Flavobacteriia</taxon>
        <taxon>Flavobacteriales</taxon>
        <taxon>Flavobacteriaceae</taxon>
        <taxon>Zhouia</taxon>
    </lineage>
</organism>
<name>A0A1I6V6T8_9FLAO</name>
<dbReference type="OrthoDB" id="9802805at2"/>
<evidence type="ECO:0000256" key="5">
    <source>
        <dbReference type="ARBA" id="ARBA00022842"/>
    </source>
</evidence>
<evidence type="ECO:0000256" key="4">
    <source>
        <dbReference type="ARBA" id="ARBA00022801"/>
    </source>
</evidence>
<evidence type="ECO:0000256" key="1">
    <source>
        <dbReference type="ARBA" id="ARBA00001936"/>
    </source>
</evidence>
<proteinExistence type="predicted"/>
<keyword evidence="3" id="KW-0479">Metal-binding</keyword>
<accession>A0A1I6V6T8</accession>
<comment type="cofactor">
    <cofactor evidence="1">
        <name>Mn(2+)</name>
        <dbReference type="ChEBI" id="CHEBI:29035"/>
    </cofactor>
</comment>
<protein>
    <submittedName>
        <fullName evidence="8">8-oxo-dGTP pyrophosphatase MutT, NUDIX family</fullName>
    </submittedName>
</protein>
<dbReference type="PROSITE" id="PS51462">
    <property type="entry name" value="NUDIX"/>
    <property type="match status" value="1"/>
</dbReference>
<dbReference type="InterPro" id="IPR000086">
    <property type="entry name" value="NUDIX_hydrolase_dom"/>
</dbReference>
<keyword evidence="6" id="KW-0464">Manganese</keyword>
<dbReference type="PANTHER" id="PTHR12992">
    <property type="entry name" value="NUDIX HYDROLASE"/>
    <property type="match status" value="1"/>
</dbReference>
<dbReference type="PANTHER" id="PTHR12992:SF11">
    <property type="entry name" value="MITOCHONDRIAL COENZYME A DIPHOSPHATASE NUDT8"/>
    <property type="match status" value="1"/>
</dbReference>
<feature type="domain" description="Nudix hydrolase" evidence="7">
    <location>
        <begin position="46"/>
        <end position="181"/>
    </location>
</feature>
<dbReference type="SUPFAM" id="SSF55811">
    <property type="entry name" value="Nudix"/>
    <property type="match status" value="1"/>
</dbReference>
<evidence type="ECO:0000259" key="7">
    <source>
        <dbReference type="PROSITE" id="PS51462"/>
    </source>
</evidence>
<dbReference type="AlphaFoldDB" id="A0A1I6V6T8"/>
<evidence type="ECO:0000256" key="3">
    <source>
        <dbReference type="ARBA" id="ARBA00022723"/>
    </source>
</evidence>
<comment type="cofactor">
    <cofactor evidence="2">
        <name>Mg(2+)</name>
        <dbReference type="ChEBI" id="CHEBI:18420"/>
    </cofactor>
</comment>
<sequence>MKFEDFNQLVPKITNLKLPGEVSHYKMAPLLRKKELEALKFDEQNPRRAAVLSLFYPDYNGVTNFILILRKEYKGVHSNQVGFPGGKVELIDENLQATALRETEEEVGVDAKKVKVFKELSDVYIPPSNFLVTPFMGITHETPKFVLEEQEVEEILEIPVVDLLKDETVFNKNLTTSYARNIDVPAFKLNEYTVWGATAMMLSEVKEIIKSVY</sequence>
<evidence type="ECO:0000313" key="9">
    <source>
        <dbReference type="Proteomes" id="UP000183209"/>
    </source>
</evidence>
<dbReference type="InterPro" id="IPR045121">
    <property type="entry name" value="CoAse"/>
</dbReference>
<dbReference type="GO" id="GO:0010945">
    <property type="term" value="F:coenzyme A diphosphatase activity"/>
    <property type="evidence" value="ECO:0007669"/>
    <property type="project" value="InterPro"/>
</dbReference>
<dbReference type="CDD" id="cd03426">
    <property type="entry name" value="NUDIX_CoAse_Nudt7"/>
    <property type="match status" value="1"/>
</dbReference>
<evidence type="ECO:0000313" key="8">
    <source>
        <dbReference type="EMBL" id="SFT09478.1"/>
    </source>
</evidence>